<feature type="domain" description="DUF6589" evidence="1">
    <location>
        <begin position="248"/>
        <end position="347"/>
    </location>
</feature>
<gene>
    <name evidence="2" type="ORF">EJ02DRAFT_387630</name>
</gene>
<accession>A0A6A5SA01</accession>
<evidence type="ECO:0000259" key="1">
    <source>
        <dbReference type="Pfam" id="PF20231"/>
    </source>
</evidence>
<keyword evidence="3" id="KW-1185">Reference proteome</keyword>
<feature type="non-terminal residue" evidence="2">
    <location>
        <position position="347"/>
    </location>
</feature>
<dbReference type="InterPro" id="IPR046496">
    <property type="entry name" value="DUF6589"/>
</dbReference>
<dbReference type="Pfam" id="PF20231">
    <property type="entry name" value="DUF6589"/>
    <property type="match status" value="1"/>
</dbReference>
<protein>
    <recommendedName>
        <fullName evidence="1">DUF6589 domain-containing protein</fullName>
    </recommendedName>
</protein>
<name>A0A6A5SA01_9PLEO</name>
<evidence type="ECO:0000313" key="2">
    <source>
        <dbReference type="EMBL" id="KAF1936288.1"/>
    </source>
</evidence>
<reference evidence="2" key="1">
    <citation type="journal article" date="2020" name="Stud. Mycol.">
        <title>101 Dothideomycetes genomes: a test case for predicting lifestyles and emergence of pathogens.</title>
        <authorList>
            <person name="Haridas S."/>
            <person name="Albert R."/>
            <person name="Binder M."/>
            <person name="Bloem J."/>
            <person name="Labutti K."/>
            <person name="Salamov A."/>
            <person name="Andreopoulos B."/>
            <person name="Baker S."/>
            <person name="Barry K."/>
            <person name="Bills G."/>
            <person name="Bluhm B."/>
            <person name="Cannon C."/>
            <person name="Castanera R."/>
            <person name="Culley D."/>
            <person name="Daum C."/>
            <person name="Ezra D."/>
            <person name="Gonzalez J."/>
            <person name="Henrissat B."/>
            <person name="Kuo A."/>
            <person name="Liang C."/>
            <person name="Lipzen A."/>
            <person name="Lutzoni F."/>
            <person name="Magnuson J."/>
            <person name="Mondo S."/>
            <person name="Nolan M."/>
            <person name="Ohm R."/>
            <person name="Pangilinan J."/>
            <person name="Park H.-J."/>
            <person name="Ramirez L."/>
            <person name="Alfaro M."/>
            <person name="Sun H."/>
            <person name="Tritt A."/>
            <person name="Yoshinaga Y."/>
            <person name="Zwiers L.-H."/>
            <person name="Turgeon B."/>
            <person name="Goodwin S."/>
            <person name="Spatafora J."/>
            <person name="Crous P."/>
            <person name="Grigoriev I."/>
        </authorList>
    </citation>
    <scope>NUCLEOTIDE SEQUENCE</scope>
    <source>
        <strain evidence="2">CBS 161.51</strain>
    </source>
</reference>
<evidence type="ECO:0000313" key="3">
    <source>
        <dbReference type="Proteomes" id="UP000800038"/>
    </source>
</evidence>
<proteinExistence type="predicted"/>
<dbReference type="Proteomes" id="UP000800038">
    <property type="component" value="Unassembled WGS sequence"/>
</dbReference>
<dbReference type="EMBL" id="ML976198">
    <property type="protein sequence ID" value="KAF1936288.1"/>
    <property type="molecule type" value="Genomic_DNA"/>
</dbReference>
<organism evidence="2 3">
    <name type="scientific">Clathrospora elynae</name>
    <dbReference type="NCBI Taxonomy" id="706981"/>
    <lineage>
        <taxon>Eukaryota</taxon>
        <taxon>Fungi</taxon>
        <taxon>Dikarya</taxon>
        <taxon>Ascomycota</taxon>
        <taxon>Pezizomycotina</taxon>
        <taxon>Dothideomycetes</taxon>
        <taxon>Pleosporomycetidae</taxon>
        <taxon>Pleosporales</taxon>
        <taxon>Diademaceae</taxon>
        <taxon>Clathrospora</taxon>
    </lineage>
</organism>
<dbReference type="OrthoDB" id="3935520at2759"/>
<dbReference type="AlphaFoldDB" id="A0A6A5SA01"/>
<sequence>MRLPQSPFGKFELDMKLEQLDFEGVVHMIKTTALTWYSLIRLLLGNRRIEHARYPNGGFVAINRRMFSLTSMVCFSHARQSSNILPSCIDAYLTGSGVHRRVVETLQGLGLCHSHHHANLFMDSVAKHASAHLLREGRLAQAVVAYDNINFADRKRDEEAGHSVAFRSYTNAMQVICKDLPANGLTQDMHNPAIPLYLKDVVLGPGITDSDGIGVRITFSLIADAVKRLHPGPVSTILNSDAAGQYIDFPSVDRLTARKTEYRMFAGITADEGSIEGTYKVHNEIFIAQSGLKPSDAPDVPDIYANRIFLVHDDQLTVDRIRSVQQEQGLASRDYDRRQWLCGIPAW</sequence>